<keyword evidence="4" id="KW-1185">Reference proteome</keyword>
<feature type="compositionally biased region" description="Polar residues" evidence="1">
    <location>
        <begin position="52"/>
        <end position="62"/>
    </location>
</feature>
<proteinExistence type="predicted"/>
<reference evidence="3 4" key="1">
    <citation type="submission" date="2017-04" db="EMBL/GenBank/DDBJ databases">
        <title>Draft genome sequence of Marssonina coronaria NL1: causal agent of apple blotch.</title>
        <authorList>
            <person name="Cheng Q."/>
        </authorList>
    </citation>
    <scope>NUCLEOTIDE SEQUENCE [LARGE SCALE GENOMIC DNA]</scope>
    <source>
        <strain evidence="3 4">NL1</strain>
    </source>
</reference>
<evidence type="ECO:0000313" key="3">
    <source>
        <dbReference type="EMBL" id="OWP06637.1"/>
    </source>
</evidence>
<name>A0A218ZF42_9HELO</name>
<accession>A0A218ZF42</accession>
<dbReference type="OrthoDB" id="2522565at2759"/>
<keyword evidence="2" id="KW-0472">Membrane</keyword>
<dbReference type="Proteomes" id="UP000242519">
    <property type="component" value="Unassembled WGS sequence"/>
</dbReference>
<sequence length="469" mass="53073">MLVRGSHGILPFIGVPLLFLFSIIWWTHHEPQTWTTLKETVSPLVPWESSFLSGQDSKQPSDQAPLPGEPSRISPELLPHRELLSLTTADQKYFPIIFGDKEAINPSILPHPQLEDTYIIIAQQQRSTINNTVWFAEVVCNAKFTNDTLACVESPVILPIAATFGGKCKGDLSFFNFNVGPHDARAFYGPEGAYVIYGSNSLYTCFGQWMQDLRMLTDWGNEFVRQDFRVGTELRRHKPYGRVEKNWFVFWDKDDQLYVHWDIQPKRAFAKLYPDGSVGKDLAKYARTDKKCMQKYMPHTGPEMEDCHQATNSLSITTCKRSDPNCRENDSNTFIINVFHFKSYHVFHGVYEPYVMLTQQHAPFAIHAIGSKPLWINGRGGPGAGKLPDVYSEDIWGPWNQTEMVFVTSISWKAHGSRYHGYADDVIFLGFGIEDEKTGGIDVLAGDLLADLNLCHKGPTSLKGMGNLE</sequence>
<dbReference type="InParanoid" id="A0A218ZF42"/>
<dbReference type="EMBL" id="MZNU01000038">
    <property type="protein sequence ID" value="OWP06637.1"/>
    <property type="molecule type" value="Genomic_DNA"/>
</dbReference>
<organism evidence="3 4">
    <name type="scientific">Diplocarpon coronariae</name>
    <dbReference type="NCBI Taxonomy" id="2795749"/>
    <lineage>
        <taxon>Eukaryota</taxon>
        <taxon>Fungi</taxon>
        <taxon>Dikarya</taxon>
        <taxon>Ascomycota</taxon>
        <taxon>Pezizomycotina</taxon>
        <taxon>Leotiomycetes</taxon>
        <taxon>Helotiales</taxon>
        <taxon>Drepanopezizaceae</taxon>
        <taxon>Diplocarpon</taxon>
    </lineage>
</organism>
<protein>
    <submittedName>
        <fullName evidence="3">Uncharacterized protein</fullName>
    </submittedName>
</protein>
<comment type="caution">
    <text evidence="3">The sequence shown here is derived from an EMBL/GenBank/DDBJ whole genome shotgun (WGS) entry which is preliminary data.</text>
</comment>
<keyword evidence="2" id="KW-1133">Transmembrane helix</keyword>
<evidence type="ECO:0000256" key="1">
    <source>
        <dbReference type="SAM" id="MobiDB-lite"/>
    </source>
</evidence>
<dbReference type="STRING" id="503106.A0A218ZF42"/>
<evidence type="ECO:0000256" key="2">
    <source>
        <dbReference type="SAM" id="Phobius"/>
    </source>
</evidence>
<evidence type="ECO:0000313" key="4">
    <source>
        <dbReference type="Proteomes" id="UP000242519"/>
    </source>
</evidence>
<gene>
    <name evidence="3" type="ORF">B2J93_5116</name>
</gene>
<keyword evidence="2" id="KW-0812">Transmembrane</keyword>
<feature type="region of interest" description="Disordered" evidence="1">
    <location>
        <begin position="52"/>
        <end position="74"/>
    </location>
</feature>
<dbReference type="AlphaFoldDB" id="A0A218ZF42"/>
<feature type="transmembrane region" description="Helical" evidence="2">
    <location>
        <begin position="9"/>
        <end position="28"/>
    </location>
</feature>